<organism evidence="7 8">
    <name type="scientific">Bacteroides nordii</name>
    <dbReference type="NCBI Taxonomy" id="291645"/>
    <lineage>
        <taxon>Bacteria</taxon>
        <taxon>Pseudomonadati</taxon>
        <taxon>Bacteroidota</taxon>
        <taxon>Bacteroidia</taxon>
        <taxon>Bacteroidales</taxon>
        <taxon>Bacteroidaceae</taxon>
        <taxon>Bacteroides</taxon>
    </lineage>
</organism>
<dbReference type="Proteomes" id="UP000284379">
    <property type="component" value="Unassembled WGS sequence"/>
</dbReference>
<dbReference type="GO" id="GO:0005975">
    <property type="term" value="P:carbohydrate metabolic process"/>
    <property type="evidence" value="ECO:0007669"/>
    <property type="project" value="InterPro"/>
</dbReference>
<accession>A0A413VVD1</accession>
<sequence>MKALYTPLLLVLILTACTSSQERASTDYTQYVNPFIGTDFTGNTYPGAQAPFGMVQLSPDNGLPGWDRISGYFYPDSTIAGFSHTHLSGTGAGDLYDISFMPVTLPYKEAEAPLGIHSKFSHDDESATAGYYRVLLKDYNIHVELTATERCGIQRYTFPEARAAIFLNLKKAMNWDFTNDTQVEIVDSVTIQGYRFSDGWARDQHIYFRTRFSKPFTSVQIDTTAIIKDGDHIGTATIARFDFDTQKDEQIIVSTAISGVSTEGAAKNLLAEVPDDNFDKYRNLTRDNWNRQLSKIEIVSNNTDDKVNFYTALYHSMIAPTIYSDVDGTYYGPDKKTHKTDGWVNYSTFSLWDTFRAAHPLFTYTEPERANDMVKSFIAFYEQNKRLPVWNFYGSETDMMIGYHAVPVIVDAYLKGITDVDPEKALEACIATANIDNYRGIGMYKKLGYVPYNIADSYNAENWSLSKTLEYAYDDYCIAKMAEKMGKKEIADEFYKRSLNYKNLYNPATSFMQPKDDKGNFIKNFSPDEYTPHICESNGWQYFWSVQQDIDGLIALTGGKERFAQKLDSMFTYHPSADDELPIFSTGMIGQYAHGNEPSHHVIYLYNAVEQPWKTQQYAAKVMHELYQNSPAGLCGNEDCGQMSAWYVFSAMGFYPVDPVSGKYEIGTPLFPEMQMHLSNGNTFTVLAPTVSKENIYIQAVKFDGKPYSKSYITHEQIMEGATLEFEMGNTPGPVWYK</sequence>
<dbReference type="NCBIfam" id="TIGR01180">
    <property type="entry name" value="aman2_put"/>
    <property type="match status" value="1"/>
</dbReference>
<dbReference type="GO" id="GO:0030246">
    <property type="term" value="F:carbohydrate binding"/>
    <property type="evidence" value="ECO:0007669"/>
    <property type="project" value="InterPro"/>
</dbReference>
<dbReference type="GO" id="GO:0000224">
    <property type="term" value="F:peptide-N4-(N-acetyl-beta-glucosaminyl)asparagine amidase activity"/>
    <property type="evidence" value="ECO:0007669"/>
    <property type="project" value="TreeGrafter"/>
</dbReference>
<dbReference type="FunFam" id="1.20.1050.60:FF:000001">
    <property type="entry name" value="Putative alpha-1,2-mannosidase"/>
    <property type="match status" value="1"/>
</dbReference>
<dbReference type="RefSeq" id="WP_122200851.1">
    <property type="nucleotide sequence ID" value="NZ_CABJFV010000002.1"/>
</dbReference>
<proteinExistence type="predicted"/>
<comment type="caution">
    <text evidence="7">The sequence shown here is derived from an EMBL/GenBank/DDBJ whole genome shotgun (WGS) entry which is preliminary data.</text>
</comment>
<dbReference type="InterPro" id="IPR014718">
    <property type="entry name" value="GH-type_carb-bd"/>
</dbReference>
<dbReference type="SUPFAM" id="SSF48208">
    <property type="entry name" value="Six-hairpin glycosidases"/>
    <property type="match status" value="1"/>
</dbReference>
<evidence type="ECO:0000256" key="1">
    <source>
        <dbReference type="ARBA" id="ARBA00001913"/>
    </source>
</evidence>
<feature type="signal peptide" evidence="4">
    <location>
        <begin position="1"/>
        <end position="24"/>
    </location>
</feature>
<dbReference type="InterPro" id="IPR050883">
    <property type="entry name" value="PNGase"/>
</dbReference>
<dbReference type="InterPro" id="IPR012939">
    <property type="entry name" value="Glyco_hydro_92"/>
</dbReference>
<feature type="domain" description="Glycosyl hydrolase family 92" evidence="5">
    <location>
        <begin position="265"/>
        <end position="730"/>
    </location>
</feature>
<feature type="chain" id="PRO_5019502954" evidence="4">
    <location>
        <begin position="25"/>
        <end position="738"/>
    </location>
</feature>
<dbReference type="PANTHER" id="PTHR12143">
    <property type="entry name" value="PEPTIDE N-GLYCANASE PNGASE -RELATED"/>
    <property type="match status" value="1"/>
</dbReference>
<evidence type="ECO:0000259" key="5">
    <source>
        <dbReference type="Pfam" id="PF07971"/>
    </source>
</evidence>
<dbReference type="AlphaFoldDB" id="A0A413VVD1"/>
<evidence type="ECO:0000313" key="7">
    <source>
        <dbReference type="EMBL" id="RHB37580.1"/>
    </source>
</evidence>
<keyword evidence="4" id="KW-0732">Signal</keyword>
<dbReference type="Gene3D" id="3.30.2080.10">
    <property type="entry name" value="GH92 mannosidase domain"/>
    <property type="match status" value="1"/>
</dbReference>
<evidence type="ECO:0000313" key="8">
    <source>
        <dbReference type="Proteomes" id="UP000284379"/>
    </source>
</evidence>
<dbReference type="EMBL" id="QSGO01000002">
    <property type="protein sequence ID" value="RHB37580.1"/>
    <property type="molecule type" value="Genomic_DNA"/>
</dbReference>
<dbReference type="GO" id="GO:0005829">
    <property type="term" value="C:cytosol"/>
    <property type="evidence" value="ECO:0007669"/>
    <property type="project" value="TreeGrafter"/>
</dbReference>
<dbReference type="Gene3D" id="1.20.1610.10">
    <property type="entry name" value="alpha-1,2-mannosidases domains"/>
    <property type="match status" value="1"/>
</dbReference>
<dbReference type="GO" id="GO:0006516">
    <property type="term" value="P:glycoprotein catabolic process"/>
    <property type="evidence" value="ECO:0007669"/>
    <property type="project" value="TreeGrafter"/>
</dbReference>
<keyword evidence="3" id="KW-0106">Calcium</keyword>
<dbReference type="Gene3D" id="1.20.1050.60">
    <property type="entry name" value="alpha-1,2-mannosidase"/>
    <property type="match status" value="1"/>
</dbReference>
<comment type="cofactor">
    <cofactor evidence="1">
        <name>Ca(2+)</name>
        <dbReference type="ChEBI" id="CHEBI:29108"/>
    </cofactor>
</comment>
<keyword evidence="7" id="KW-0378">Hydrolase</keyword>
<dbReference type="Pfam" id="PF07971">
    <property type="entry name" value="Glyco_hydro_92"/>
    <property type="match status" value="1"/>
</dbReference>
<protein>
    <submittedName>
        <fullName evidence="7">Glycoside hydrolase family 92 protein</fullName>
    </submittedName>
</protein>
<reference evidence="7 8" key="1">
    <citation type="submission" date="2018-08" db="EMBL/GenBank/DDBJ databases">
        <title>A genome reference for cultivated species of the human gut microbiota.</title>
        <authorList>
            <person name="Zou Y."/>
            <person name="Xue W."/>
            <person name="Luo G."/>
        </authorList>
    </citation>
    <scope>NUCLEOTIDE SEQUENCE [LARGE SCALE GENOMIC DNA]</scope>
    <source>
        <strain evidence="7 8">AM40-30BH</strain>
    </source>
</reference>
<evidence type="ECO:0000259" key="6">
    <source>
        <dbReference type="Pfam" id="PF17678"/>
    </source>
</evidence>
<dbReference type="Pfam" id="PF17678">
    <property type="entry name" value="Glyco_hydro_92N"/>
    <property type="match status" value="1"/>
</dbReference>
<dbReference type="PROSITE" id="PS51257">
    <property type="entry name" value="PROKAR_LIPOPROTEIN"/>
    <property type="match status" value="1"/>
</dbReference>
<dbReference type="InterPro" id="IPR041371">
    <property type="entry name" value="GH92_N"/>
</dbReference>
<dbReference type="FunFam" id="3.30.2080.10:FF:000001">
    <property type="entry name" value="Alpha-1,2-mannosidase subfamily"/>
    <property type="match status" value="1"/>
</dbReference>
<feature type="domain" description="Glycosyl hydrolase family 92 N-terminal" evidence="6">
    <location>
        <begin position="31"/>
        <end position="258"/>
    </location>
</feature>
<evidence type="ECO:0000256" key="3">
    <source>
        <dbReference type="ARBA" id="ARBA00022837"/>
    </source>
</evidence>
<dbReference type="FunFam" id="1.20.1610.10:FF:000001">
    <property type="entry name" value="Putative alpha-1,2-mannosidase"/>
    <property type="match status" value="1"/>
</dbReference>
<comment type="subunit">
    <text evidence="2">Monomer.</text>
</comment>
<evidence type="ECO:0000256" key="4">
    <source>
        <dbReference type="SAM" id="SignalP"/>
    </source>
</evidence>
<gene>
    <name evidence="7" type="ORF">DW888_03115</name>
</gene>
<dbReference type="InterPro" id="IPR008928">
    <property type="entry name" value="6-hairpin_glycosidase_sf"/>
</dbReference>
<dbReference type="PANTHER" id="PTHR12143:SF39">
    <property type="entry name" value="SECRETED PROTEIN"/>
    <property type="match status" value="1"/>
</dbReference>
<name>A0A413VVD1_9BACE</name>
<dbReference type="Gene3D" id="2.70.98.10">
    <property type="match status" value="1"/>
</dbReference>
<evidence type="ECO:0000256" key="2">
    <source>
        <dbReference type="ARBA" id="ARBA00011245"/>
    </source>
</evidence>
<dbReference type="InterPro" id="IPR005887">
    <property type="entry name" value="GH92_a_mannosidase_put"/>
</dbReference>